<organism evidence="1 2">
    <name type="scientific">Triticum urartu</name>
    <name type="common">Red wild einkorn</name>
    <name type="synonym">Crithodium urartu</name>
    <dbReference type="NCBI Taxonomy" id="4572"/>
    <lineage>
        <taxon>Eukaryota</taxon>
        <taxon>Viridiplantae</taxon>
        <taxon>Streptophyta</taxon>
        <taxon>Embryophyta</taxon>
        <taxon>Tracheophyta</taxon>
        <taxon>Spermatophyta</taxon>
        <taxon>Magnoliopsida</taxon>
        <taxon>Liliopsida</taxon>
        <taxon>Poales</taxon>
        <taxon>Poaceae</taxon>
        <taxon>BOP clade</taxon>
        <taxon>Pooideae</taxon>
        <taxon>Triticodae</taxon>
        <taxon>Triticeae</taxon>
        <taxon>Triticinae</taxon>
        <taxon>Triticum</taxon>
    </lineage>
</organism>
<reference evidence="2" key="1">
    <citation type="journal article" date="2013" name="Nature">
        <title>Draft genome of the wheat A-genome progenitor Triticum urartu.</title>
        <authorList>
            <person name="Ling H.Q."/>
            <person name="Zhao S."/>
            <person name="Liu D."/>
            <person name="Wang J."/>
            <person name="Sun H."/>
            <person name="Zhang C."/>
            <person name="Fan H."/>
            <person name="Li D."/>
            <person name="Dong L."/>
            <person name="Tao Y."/>
            <person name="Gao C."/>
            <person name="Wu H."/>
            <person name="Li Y."/>
            <person name="Cui Y."/>
            <person name="Guo X."/>
            <person name="Zheng S."/>
            <person name="Wang B."/>
            <person name="Yu K."/>
            <person name="Liang Q."/>
            <person name="Yang W."/>
            <person name="Lou X."/>
            <person name="Chen J."/>
            <person name="Feng M."/>
            <person name="Jian J."/>
            <person name="Zhang X."/>
            <person name="Luo G."/>
            <person name="Jiang Y."/>
            <person name="Liu J."/>
            <person name="Wang Z."/>
            <person name="Sha Y."/>
            <person name="Zhang B."/>
            <person name="Wu H."/>
            <person name="Tang D."/>
            <person name="Shen Q."/>
            <person name="Xue P."/>
            <person name="Zou S."/>
            <person name="Wang X."/>
            <person name="Liu X."/>
            <person name="Wang F."/>
            <person name="Yang Y."/>
            <person name="An X."/>
            <person name="Dong Z."/>
            <person name="Zhang K."/>
            <person name="Zhang X."/>
            <person name="Luo M.C."/>
            <person name="Dvorak J."/>
            <person name="Tong Y."/>
            <person name="Wang J."/>
            <person name="Yang H."/>
            <person name="Li Z."/>
            <person name="Wang D."/>
            <person name="Zhang A."/>
            <person name="Wang J."/>
        </authorList>
    </citation>
    <scope>NUCLEOTIDE SEQUENCE</scope>
    <source>
        <strain evidence="2">cv. G1812</strain>
    </source>
</reference>
<dbReference type="EnsemblPlants" id="TuG1812G0700001742.01.T01">
    <property type="protein sequence ID" value="TuG1812G0700001742.01.T01.cds302575"/>
    <property type="gene ID" value="TuG1812G0700001742.01"/>
</dbReference>
<accession>A0A8R7UZ66</accession>
<dbReference type="Gramene" id="TuG1812G0700001742.01.T01">
    <property type="protein sequence ID" value="TuG1812G0700001742.01.T01.cds302575"/>
    <property type="gene ID" value="TuG1812G0700001742.01"/>
</dbReference>
<evidence type="ECO:0000313" key="1">
    <source>
        <dbReference type="EnsemblPlants" id="TuG1812G0700001742.01.T01.cds302575"/>
    </source>
</evidence>
<protein>
    <submittedName>
        <fullName evidence="1">Uncharacterized protein</fullName>
    </submittedName>
</protein>
<keyword evidence="2" id="KW-1185">Reference proteome</keyword>
<name>A0A8R7UZ66_TRIUA</name>
<evidence type="ECO:0000313" key="2">
    <source>
        <dbReference type="Proteomes" id="UP000015106"/>
    </source>
</evidence>
<reference evidence="1" key="3">
    <citation type="submission" date="2022-06" db="UniProtKB">
        <authorList>
            <consortium name="EnsemblPlants"/>
        </authorList>
    </citation>
    <scope>IDENTIFICATION</scope>
</reference>
<dbReference type="AlphaFoldDB" id="A0A8R7UZ66"/>
<reference evidence="1" key="2">
    <citation type="submission" date="2018-03" db="EMBL/GenBank/DDBJ databases">
        <title>The Triticum urartu genome reveals the dynamic nature of wheat genome evolution.</title>
        <authorList>
            <person name="Ling H."/>
            <person name="Ma B."/>
            <person name="Shi X."/>
            <person name="Liu H."/>
            <person name="Dong L."/>
            <person name="Sun H."/>
            <person name="Cao Y."/>
            <person name="Gao Q."/>
            <person name="Zheng S."/>
            <person name="Li Y."/>
            <person name="Yu Y."/>
            <person name="Du H."/>
            <person name="Qi M."/>
            <person name="Li Y."/>
            <person name="Yu H."/>
            <person name="Cui Y."/>
            <person name="Wang N."/>
            <person name="Chen C."/>
            <person name="Wu H."/>
            <person name="Zhao Y."/>
            <person name="Zhang J."/>
            <person name="Li Y."/>
            <person name="Zhou W."/>
            <person name="Zhang B."/>
            <person name="Hu W."/>
            <person name="Eijk M."/>
            <person name="Tang J."/>
            <person name="Witsenboer H."/>
            <person name="Zhao S."/>
            <person name="Li Z."/>
            <person name="Zhang A."/>
            <person name="Wang D."/>
            <person name="Liang C."/>
        </authorList>
    </citation>
    <scope>NUCLEOTIDE SEQUENCE [LARGE SCALE GENOMIC DNA]</scope>
    <source>
        <strain evidence="1">cv. G1812</strain>
    </source>
</reference>
<dbReference type="Proteomes" id="UP000015106">
    <property type="component" value="Chromosome 7"/>
</dbReference>
<sequence length="44" mass="5210">MDRVVVYVLFEFHLVISGFDHLIEKIIYCLLLKCVKLKSVIEKD</sequence>
<proteinExistence type="predicted"/>